<feature type="region of interest" description="Disordered" evidence="1">
    <location>
        <begin position="1"/>
        <end position="21"/>
    </location>
</feature>
<evidence type="ECO:0000256" key="1">
    <source>
        <dbReference type="SAM" id="MobiDB-lite"/>
    </source>
</evidence>
<evidence type="ECO:0000313" key="3">
    <source>
        <dbReference type="Proteomes" id="UP001447188"/>
    </source>
</evidence>
<protein>
    <submittedName>
        <fullName evidence="2">Uncharacterized protein</fullName>
    </submittedName>
</protein>
<comment type="caution">
    <text evidence="2">The sequence shown here is derived from an EMBL/GenBank/DDBJ whole genome shotgun (WGS) entry which is preliminary data.</text>
</comment>
<name>A0ABR3GE54_9PEZI</name>
<dbReference type="Proteomes" id="UP001447188">
    <property type="component" value="Unassembled WGS sequence"/>
</dbReference>
<keyword evidence="3" id="KW-1185">Reference proteome</keyword>
<dbReference type="EMBL" id="JBBBZM010000103">
    <property type="protein sequence ID" value="KAL0634126.1"/>
    <property type="molecule type" value="Genomic_DNA"/>
</dbReference>
<evidence type="ECO:0000313" key="2">
    <source>
        <dbReference type="EMBL" id="KAL0634126.1"/>
    </source>
</evidence>
<gene>
    <name evidence="2" type="ORF">Q9L58_006933</name>
</gene>
<sequence length="166" mass="18729">MKGTDPAIGLPPIPSADRPTPCQLYTEITRRAEQARFMLLLQEEIEYRRARGITTCNNLEEHIQYGLESKEAGTSTAPTSLFSMAKSHPLPATIERKGKAEITSLPPSVILSGLTMIEREWLVNIRLEAETDWKSVALLFEERFKKMITPRIAKATSDFLFHASRL</sequence>
<reference evidence="2 3" key="1">
    <citation type="submission" date="2024-02" db="EMBL/GenBank/DDBJ databases">
        <title>Discinaceae phylogenomics.</title>
        <authorList>
            <person name="Dirks A.C."/>
            <person name="James T.Y."/>
        </authorList>
    </citation>
    <scope>NUCLEOTIDE SEQUENCE [LARGE SCALE GENOMIC DNA]</scope>
    <source>
        <strain evidence="2 3">ACD0624</strain>
    </source>
</reference>
<organism evidence="2 3">
    <name type="scientific">Discina gigas</name>
    <dbReference type="NCBI Taxonomy" id="1032678"/>
    <lineage>
        <taxon>Eukaryota</taxon>
        <taxon>Fungi</taxon>
        <taxon>Dikarya</taxon>
        <taxon>Ascomycota</taxon>
        <taxon>Pezizomycotina</taxon>
        <taxon>Pezizomycetes</taxon>
        <taxon>Pezizales</taxon>
        <taxon>Discinaceae</taxon>
        <taxon>Discina</taxon>
    </lineage>
</organism>
<proteinExistence type="predicted"/>
<accession>A0ABR3GE54</accession>